<keyword evidence="2" id="KW-1185">Reference proteome</keyword>
<dbReference type="Proteomes" id="UP000594638">
    <property type="component" value="Unassembled WGS sequence"/>
</dbReference>
<dbReference type="OrthoDB" id="1915244at2759"/>
<dbReference type="AlphaFoldDB" id="A0A8S0U4Z7"/>
<name>A0A8S0U4Z7_OLEEU</name>
<protein>
    <submittedName>
        <fullName evidence="1">Syntaxin-22</fullName>
    </submittedName>
</protein>
<proteinExistence type="predicted"/>
<dbReference type="Gene3D" id="2.70.98.10">
    <property type="match status" value="1"/>
</dbReference>
<evidence type="ECO:0000313" key="2">
    <source>
        <dbReference type="Proteomes" id="UP000594638"/>
    </source>
</evidence>
<dbReference type="EMBL" id="CACTIH010007455">
    <property type="protein sequence ID" value="CAA3013874.1"/>
    <property type="molecule type" value="Genomic_DNA"/>
</dbReference>
<dbReference type="Gramene" id="OE9A033376T1">
    <property type="protein sequence ID" value="OE9A033376C1"/>
    <property type="gene ID" value="OE9A033376"/>
</dbReference>
<evidence type="ECO:0000313" key="1">
    <source>
        <dbReference type="EMBL" id="CAA3013874.1"/>
    </source>
</evidence>
<comment type="caution">
    <text evidence="1">The sequence shown here is derived from an EMBL/GenBank/DDBJ whole genome shotgun (WGS) entry which is preliminary data.</text>
</comment>
<organism evidence="1 2">
    <name type="scientific">Olea europaea subsp. europaea</name>
    <dbReference type="NCBI Taxonomy" id="158383"/>
    <lineage>
        <taxon>Eukaryota</taxon>
        <taxon>Viridiplantae</taxon>
        <taxon>Streptophyta</taxon>
        <taxon>Embryophyta</taxon>
        <taxon>Tracheophyta</taxon>
        <taxon>Spermatophyta</taxon>
        <taxon>Magnoliopsida</taxon>
        <taxon>eudicotyledons</taxon>
        <taxon>Gunneridae</taxon>
        <taxon>Pentapetalae</taxon>
        <taxon>asterids</taxon>
        <taxon>lamiids</taxon>
        <taxon>Lamiales</taxon>
        <taxon>Oleaceae</taxon>
        <taxon>Oleeae</taxon>
        <taxon>Olea</taxon>
    </lineage>
</organism>
<dbReference type="InterPro" id="IPR014718">
    <property type="entry name" value="GH-type_carb-bd"/>
</dbReference>
<accession>A0A8S0U4Z7</accession>
<sequence length="134" mass="14958">MQEAGLVELLFLKQTRTPLFLRLLTRSLDGKEVLYTLPAKERGQVSGPNSKSSALKTSEWTVKDVDSDSIDAFQVELSCSSETVEISYVVSLYPLSMKTAVIVKNKWRKAINLNTALLSYFKLKKRSNTGVQGL</sequence>
<gene>
    <name evidence="1" type="ORF">OLEA9_A033376</name>
</gene>
<dbReference type="GO" id="GO:0030246">
    <property type="term" value="F:carbohydrate binding"/>
    <property type="evidence" value="ECO:0007669"/>
    <property type="project" value="InterPro"/>
</dbReference>
<reference evidence="1 2" key="1">
    <citation type="submission" date="2019-12" db="EMBL/GenBank/DDBJ databases">
        <authorList>
            <person name="Alioto T."/>
            <person name="Alioto T."/>
            <person name="Gomez Garrido J."/>
        </authorList>
    </citation>
    <scope>NUCLEOTIDE SEQUENCE [LARGE SCALE GENOMIC DNA]</scope>
</reference>